<gene>
    <name evidence="6" type="ORF">C5Y96_23325</name>
</gene>
<dbReference type="Proteomes" id="UP000240009">
    <property type="component" value="Unassembled WGS sequence"/>
</dbReference>
<dbReference type="SUPFAM" id="SSF141072">
    <property type="entry name" value="CalX-like"/>
    <property type="match status" value="2"/>
</dbReference>
<dbReference type="SMART" id="SM00237">
    <property type="entry name" value="Calx_beta"/>
    <property type="match status" value="2"/>
</dbReference>
<dbReference type="PROSITE" id="PS00018">
    <property type="entry name" value="EF_HAND_1"/>
    <property type="match status" value="1"/>
</dbReference>
<dbReference type="GO" id="GO:0004930">
    <property type="term" value="F:G protein-coupled receptor activity"/>
    <property type="evidence" value="ECO:0007669"/>
    <property type="project" value="InterPro"/>
</dbReference>
<evidence type="ECO:0000313" key="7">
    <source>
        <dbReference type="Proteomes" id="UP000240009"/>
    </source>
</evidence>
<dbReference type="Gene3D" id="2.60.40.2030">
    <property type="match status" value="2"/>
</dbReference>
<keyword evidence="1" id="KW-0732">Signal</keyword>
<feature type="region of interest" description="Disordered" evidence="4">
    <location>
        <begin position="159"/>
        <end position="186"/>
    </location>
</feature>
<dbReference type="Gene3D" id="1.10.1330.10">
    <property type="entry name" value="Dockerin domain"/>
    <property type="match status" value="1"/>
</dbReference>
<evidence type="ECO:0000256" key="3">
    <source>
        <dbReference type="ARBA" id="ARBA00022837"/>
    </source>
</evidence>
<feature type="region of interest" description="Disordered" evidence="4">
    <location>
        <begin position="448"/>
        <end position="469"/>
    </location>
</feature>
<evidence type="ECO:0000256" key="4">
    <source>
        <dbReference type="SAM" id="MobiDB-lite"/>
    </source>
</evidence>
<dbReference type="InterPro" id="IPR026919">
    <property type="entry name" value="ADGRV1"/>
</dbReference>
<name>A0A2S8F1E0_9BACT</name>
<dbReference type="EMBL" id="PUIA01000074">
    <property type="protein sequence ID" value="PQO25744.1"/>
    <property type="molecule type" value="Genomic_DNA"/>
</dbReference>
<proteinExistence type="predicted"/>
<evidence type="ECO:0000313" key="6">
    <source>
        <dbReference type="EMBL" id="PQO25744.1"/>
    </source>
</evidence>
<dbReference type="InterPro" id="IPR003644">
    <property type="entry name" value="Calx_beta"/>
</dbReference>
<feature type="domain" description="Calx-beta" evidence="5">
    <location>
        <begin position="158"/>
        <end position="263"/>
    </location>
</feature>
<feature type="compositionally biased region" description="Polar residues" evidence="4">
    <location>
        <begin position="159"/>
        <end position="168"/>
    </location>
</feature>
<dbReference type="GO" id="GO:0000272">
    <property type="term" value="P:polysaccharide catabolic process"/>
    <property type="evidence" value="ECO:0007669"/>
    <property type="project" value="InterPro"/>
</dbReference>
<keyword evidence="3" id="KW-0106">Calcium</keyword>
<keyword evidence="2" id="KW-0677">Repeat</keyword>
<organism evidence="6 7">
    <name type="scientific">Blastopirellula marina</name>
    <dbReference type="NCBI Taxonomy" id="124"/>
    <lineage>
        <taxon>Bacteria</taxon>
        <taxon>Pseudomonadati</taxon>
        <taxon>Planctomycetota</taxon>
        <taxon>Planctomycetia</taxon>
        <taxon>Pirellulales</taxon>
        <taxon>Pirellulaceae</taxon>
        <taxon>Blastopirellula</taxon>
    </lineage>
</organism>
<dbReference type="Pfam" id="PF03160">
    <property type="entry name" value="Calx-beta"/>
    <property type="match status" value="2"/>
</dbReference>
<protein>
    <recommendedName>
        <fullName evidence="5">Calx-beta domain-containing protein</fullName>
    </recommendedName>
</protein>
<accession>A0A2S8F1E0</accession>
<dbReference type="GO" id="GO:0016020">
    <property type="term" value="C:membrane"/>
    <property type="evidence" value="ECO:0007669"/>
    <property type="project" value="InterPro"/>
</dbReference>
<feature type="domain" description="Calx-beta" evidence="5">
    <location>
        <begin position="441"/>
        <end position="546"/>
    </location>
</feature>
<dbReference type="InterPro" id="IPR036439">
    <property type="entry name" value="Dockerin_dom_sf"/>
</dbReference>
<dbReference type="PANTHER" id="PTHR46682:SF1">
    <property type="entry name" value="ADHESION G-PROTEIN COUPLED RECEPTOR V1"/>
    <property type="match status" value="1"/>
</dbReference>
<dbReference type="InterPro" id="IPR018247">
    <property type="entry name" value="EF_Hand_1_Ca_BS"/>
</dbReference>
<dbReference type="PANTHER" id="PTHR46682">
    <property type="entry name" value="ADHESION G-PROTEIN COUPLED RECEPTOR V1"/>
    <property type="match status" value="1"/>
</dbReference>
<sequence>MLVGDLQFVSAADASVAPGAQLSVPVLYQTLDSNRDPSDQLASGLGLRLHFNSSLLTFDSLALGVTEDAFFNPNTVVAQDDINDFDNDPTTDKFLTAAWNDLIQADGGWPSASAQPVTLYTANFTAAGGFTGQTLINFSSSSTGTNPSNGQSFAFDSQSATISAQPPGTLSLAATDADKPEGDSATTNYTFTVTRSGSTTGAASVDYVVSGSGPNPADAADFGGTFPNGTVNFADGQATQLITIAVAGDTAIEENEGFTVTISNPAGATLGTATAVGTIQNDDVVATPLQFVSAADASVAPGAQLSVPVLYQTLDSNRDPSDQLASGLGLRLHFNSSLLTFDSLALGVTEDAFFNPNTVVAQDDINDFDNDPTTDKFLTAAWNDLIQADGGWPSASAQPVTLYTANFTAAGGFTGQTLINFSSSSTGTNPSNGQSFAFDSQSATISAQPPGTLSLAATDADKPEGDSATTNYTFTVTRSGSTTGAASVDYVVSGSGPNPADAADFGGTFPNGTVNFADGQATQLITIAVAGDTAIEENEGFTVTISNPAGATLGTATAVGTIQNDDTNTPPTITLIADVTIDEDTSTGNLAFTIGDQETAAGALVVTATSDNQLLVPNAKIALGGSGTDRTISVTPVANLSGTAEITVSVSDGTTVTVESFIVTVNAVNDPPSISAIADQVVFVGTATAALPFTLDDIDNAVGTLSVSAVSDNQTLIPNANIVLGGSGASRNIMVTPASGQTGTALITVTVGDGTDTTTEVFEVNVTADGLELHYVFTIPGIGTVTPGDNLVLPPNTEVIVSVVADKMPAINDLVSYQLNFQNSDLGSGGLTLSDWETDFPIVIDGNLLTPSDAFVAAANLQVQTTPVILGSFSLTTPAFSQGGPVEFLLTLDEVSGNEITSTTIGSLSGQSYFISDFGDVMIQFDVTPPQVVDVQLNVGLTDPANLPSGVQPTSWSTQRSDIRNIVVTFDEDISNITADDLVLTNLGINAPVDADQTISLTDGMLSVNGNSLTITFAPYQLPDGVFELQVLSTVTDLLGNDLDGDGNGEGGDAYSIAGNSTNKLFKLTGDYNGTGGVNILDSAVPIYWFGTTLPAAPEYVDLNKSGAINVLDFSGYIANFGKAVTYPAAQITPEVSGVPLLMEPLDTDLLYALLAEAVAAKNSVQSAIVNSAPLPGESFEPAHSVDQLAVMPVVFYSDPCKIIPNDNVGNAIPVVSPDLSLGDKMDFGERLIEDTADQNIAAIDESFRELSNDDDFIPDEFLCLDNDWILLSYASKKKSY</sequence>
<evidence type="ECO:0000256" key="2">
    <source>
        <dbReference type="ARBA" id="ARBA00022737"/>
    </source>
</evidence>
<evidence type="ECO:0000256" key="1">
    <source>
        <dbReference type="ARBA" id="ARBA00022729"/>
    </source>
</evidence>
<reference evidence="6 7" key="1">
    <citation type="submission" date="2018-02" db="EMBL/GenBank/DDBJ databases">
        <title>Comparative genomes isolates from brazilian mangrove.</title>
        <authorList>
            <person name="Araujo J.E."/>
            <person name="Taketani R.G."/>
            <person name="Silva M.C.P."/>
            <person name="Loureco M.V."/>
            <person name="Andreote F.D."/>
        </authorList>
    </citation>
    <scope>NUCLEOTIDE SEQUENCE [LARGE SCALE GENOMIC DNA]</scope>
    <source>
        <strain evidence="6 7">HEX-2 MGV</strain>
    </source>
</reference>
<dbReference type="InterPro" id="IPR038081">
    <property type="entry name" value="CalX-like_sf"/>
</dbReference>
<evidence type="ECO:0000259" key="5">
    <source>
        <dbReference type="SMART" id="SM00237"/>
    </source>
</evidence>
<comment type="caution">
    <text evidence="6">The sequence shown here is derived from an EMBL/GenBank/DDBJ whole genome shotgun (WGS) entry which is preliminary data.</text>
</comment>